<evidence type="ECO:0000313" key="3">
    <source>
        <dbReference type="Proteomes" id="UP000192596"/>
    </source>
</evidence>
<protein>
    <submittedName>
        <fullName evidence="2">Uncharacterized protein</fullName>
    </submittedName>
</protein>
<accession>A0A1V8SEV9</accession>
<dbReference type="InParanoid" id="A0A1V8SEV9"/>
<dbReference type="EMBL" id="NAJO01000052">
    <property type="protein sequence ID" value="OQN97675.1"/>
    <property type="molecule type" value="Genomic_DNA"/>
</dbReference>
<dbReference type="STRING" id="1507870.A0A1V8SEV9"/>
<feature type="region of interest" description="Disordered" evidence="1">
    <location>
        <begin position="103"/>
        <end position="132"/>
    </location>
</feature>
<organism evidence="2 3">
    <name type="scientific">Cryoendolithus antarcticus</name>
    <dbReference type="NCBI Taxonomy" id="1507870"/>
    <lineage>
        <taxon>Eukaryota</taxon>
        <taxon>Fungi</taxon>
        <taxon>Dikarya</taxon>
        <taxon>Ascomycota</taxon>
        <taxon>Pezizomycotina</taxon>
        <taxon>Dothideomycetes</taxon>
        <taxon>Dothideomycetidae</taxon>
        <taxon>Cladosporiales</taxon>
        <taxon>Cladosporiaceae</taxon>
        <taxon>Cryoendolithus</taxon>
    </lineage>
</organism>
<reference evidence="3" key="1">
    <citation type="submission" date="2017-03" db="EMBL/GenBank/DDBJ databases">
        <title>Genomes of endolithic fungi from Antarctica.</title>
        <authorList>
            <person name="Coleine C."/>
            <person name="Masonjones S."/>
            <person name="Stajich J.E."/>
        </authorList>
    </citation>
    <scope>NUCLEOTIDE SEQUENCE [LARGE SCALE GENOMIC DNA]</scope>
    <source>
        <strain evidence="3">CCFEE 5527</strain>
    </source>
</reference>
<dbReference type="AlphaFoldDB" id="A0A1V8SEV9"/>
<dbReference type="OrthoDB" id="5424430at2759"/>
<keyword evidence="3" id="KW-1185">Reference proteome</keyword>
<sequence>MSYHQRPPSDLPEALNYSDLPETAVHESPQLAQPEKIVHGYSQVPLHEEFNGSRKSHGEELPAPSQSLPSRRICGFTPRISWSATALATIIVVGAAVGGGVGATSHERTKPGPGVESISLSSSSTSVTSPLPTTFEAATSTSASMSTNIPSITTTQIQESGFTLLRDCPSSNGTSYSYGGATSPMVFRKFCSRALTALPNTTSVDTNVVSLDLCIEQCAMWNVKNQDLITKDEAPLCNTVCWRNGDPNALNDYPGHCWGWRYENNTDGSLGLTEEGKNANCDSAALINQQVIVG</sequence>
<dbReference type="Proteomes" id="UP000192596">
    <property type="component" value="Unassembled WGS sequence"/>
</dbReference>
<evidence type="ECO:0000256" key="1">
    <source>
        <dbReference type="SAM" id="MobiDB-lite"/>
    </source>
</evidence>
<evidence type="ECO:0000313" key="2">
    <source>
        <dbReference type="EMBL" id="OQN97675.1"/>
    </source>
</evidence>
<feature type="compositionally biased region" description="Low complexity" evidence="1">
    <location>
        <begin position="117"/>
        <end position="132"/>
    </location>
</feature>
<proteinExistence type="predicted"/>
<gene>
    <name evidence="2" type="ORF">B0A48_16539</name>
</gene>
<comment type="caution">
    <text evidence="2">The sequence shown here is derived from an EMBL/GenBank/DDBJ whole genome shotgun (WGS) entry which is preliminary data.</text>
</comment>
<name>A0A1V8SEV9_9PEZI</name>